<reference evidence="1" key="1">
    <citation type="submission" date="2024-07" db="EMBL/GenBank/DDBJ databases">
        <authorList>
            <person name="Yu S.T."/>
        </authorList>
    </citation>
    <scope>NUCLEOTIDE SEQUENCE</scope>
    <source>
        <strain evidence="1">R11</strain>
    </source>
</reference>
<protein>
    <submittedName>
        <fullName evidence="1">Uncharacterized protein</fullName>
    </submittedName>
</protein>
<sequence length="134" mass="14003">MDPVTLITTALVAGGVAGISGAASSAVQDSYQALCDAVRRKLSGGQGEMEDQQARVDVLDAYLTNPVGHHDDLVRALATTHADRDAGLADAARAVLVLTHPGTRSDQRTYTVDARHAQGLVVGDRAQQTNHFSG</sequence>
<proteinExistence type="predicted"/>
<accession>A0AB39NCL1</accession>
<gene>
    <name evidence="1" type="ORF">AB5J55_41770</name>
</gene>
<organism evidence="1">
    <name type="scientific">Streptomyces sp. R11</name>
    <dbReference type="NCBI Taxonomy" id="3238625"/>
    <lineage>
        <taxon>Bacteria</taxon>
        <taxon>Bacillati</taxon>
        <taxon>Actinomycetota</taxon>
        <taxon>Actinomycetes</taxon>
        <taxon>Kitasatosporales</taxon>
        <taxon>Streptomycetaceae</taxon>
        <taxon>Streptomyces</taxon>
    </lineage>
</organism>
<evidence type="ECO:0000313" key="1">
    <source>
        <dbReference type="EMBL" id="XDQ15697.1"/>
    </source>
</evidence>
<dbReference type="AlphaFoldDB" id="A0AB39NCL1"/>
<dbReference type="EMBL" id="CP163432">
    <property type="protein sequence ID" value="XDQ15697.1"/>
    <property type="molecule type" value="Genomic_DNA"/>
</dbReference>
<dbReference type="RefSeq" id="WP_369275625.1">
    <property type="nucleotide sequence ID" value="NZ_CP163432.1"/>
</dbReference>
<name>A0AB39NCL1_9ACTN</name>